<protein>
    <submittedName>
        <fullName evidence="6">Bacterial regulatory helix-turn-helix, lysR family protein</fullName>
    </submittedName>
    <submittedName>
        <fullName evidence="7">LysR family transcriptional regulator</fullName>
    </submittedName>
    <submittedName>
        <fullName evidence="8">LysR substrate-binding domain-containing protein</fullName>
    </submittedName>
</protein>
<dbReference type="SUPFAM" id="SSF46785">
    <property type="entry name" value="Winged helix' DNA-binding domain"/>
    <property type="match status" value="1"/>
</dbReference>
<dbReference type="InterPro" id="IPR058163">
    <property type="entry name" value="LysR-type_TF_proteobact-type"/>
</dbReference>
<accession>A0A095FD46</accession>
<dbReference type="Proteomes" id="UP001059745">
    <property type="component" value="Chromosome 2"/>
</dbReference>
<evidence type="ECO:0000313" key="10">
    <source>
        <dbReference type="Proteomes" id="UP000220629"/>
    </source>
</evidence>
<dbReference type="GO" id="GO:0043565">
    <property type="term" value="F:sequence-specific DNA binding"/>
    <property type="evidence" value="ECO:0007669"/>
    <property type="project" value="TreeGrafter"/>
</dbReference>
<dbReference type="PROSITE" id="PS50931">
    <property type="entry name" value="HTH_LYSR"/>
    <property type="match status" value="1"/>
</dbReference>
<dbReference type="PRINTS" id="PR00039">
    <property type="entry name" value="HTHLYSR"/>
</dbReference>
<reference evidence="7" key="3">
    <citation type="submission" date="2017-09" db="EMBL/GenBank/DDBJ databases">
        <title>FDA dAtabase for Regulatory Grade micrObial Sequences (FDA-ARGOS): Supporting development and validation of Infectious Disease Dx tests.</title>
        <authorList>
            <person name="Minogue T."/>
            <person name="Wolcott M."/>
            <person name="Wasieloski L."/>
            <person name="Aguilar W."/>
            <person name="Moore D."/>
            <person name="Tallon L.J."/>
            <person name="Sadzewicz L."/>
            <person name="Ott S."/>
            <person name="Zhao X."/>
            <person name="Nagaraj S."/>
            <person name="Vavikolanu K."/>
            <person name="Aluvathingal J."/>
            <person name="Nadendla S."/>
            <person name="Sichtig H."/>
        </authorList>
    </citation>
    <scope>NUCLEOTIDE SEQUENCE</scope>
    <source>
        <strain evidence="7">FDAARGOS_390</strain>
    </source>
</reference>
<comment type="similarity">
    <text evidence="1">Belongs to the LysR transcriptional regulatory family.</text>
</comment>
<sequence length="311" mass="35142">MPALNALKAFELAGRTGSFTRAAELLNVTQSAVSRQVRQLESQLGESLLTRRHHQLELTSAGRVLLHALQQSFDKIELTVRGLQEKQHQNRLRVNVPPTFAARWLMPRLTQLREAHPQYELSLTTRLADSLGTSRLLDCAVRFGDGEWDGFDNVLLMHEQHIAVCSPALYARVQHDGPIDLNRFTLLHVLAADDQRYLTWQHWLTAAGIDGVDTRGGYEFDLLDHAIRAAVDGLGITIADRHMVAREIAAGQLMQVLNVHVDGRQSYWFVTRPEQTQDPHIAQFREWLQHQVWLSTHNLRPSSPAGAMPEA</sequence>
<dbReference type="CDD" id="cd08432">
    <property type="entry name" value="PBP2_GcdR_TrpI_HvrB_AmpR_like"/>
    <property type="match status" value="1"/>
</dbReference>
<dbReference type="Pfam" id="PF03466">
    <property type="entry name" value="LysR_substrate"/>
    <property type="match status" value="1"/>
</dbReference>
<keyword evidence="3" id="KW-0238">DNA-binding</keyword>
<dbReference type="GO" id="GO:0003700">
    <property type="term" value="F:DNA-binding transcription factor activity"/>
    <property type="evidence" value="ECO:0007669"/>
    <property type="project" value="InterPro"/>
</dbReference>
<dbReference type="EMBL" id="CP104215">
    <property type="protein sequence ID" value="UWX72219.1"/>
    <property type="molecule type" value="Genomic_DNA"/>
</dbReference>
<dbReference type="InterPro" id="IPR000847">
    <property type="entry name" value="LysR_HTH_N"/>
</dbReference>
<evidence type="ECO:0000256" key="2">
    <source>
        <dbReference type="ARBA" id="ARBA00023015"/>
    </source>
</evidence>
<dbReference type="FunFam" id="1.10.10.10:FF:000001">
    <property type="entry name" value="LysR family transcriptional regulator"/>
    <property type="match status" value="1"/>
</dbReference>
<gene>
    <name evidence="7" type="ORF">CRM94_05390</name>
    <name evidence="6" type="ORF">DM48_447</name>
    <name evidence="8" type="ORF">NYZ96_27650</name>
</gene>
<dbReference type="EMBL" id="JPGG01000016">
    <property type="protein sequence ID" value="KGC15278.1"/>
    <property type="molecule type" value="Genomic_DNA"/>
</dbReference>
<feature type="domain" description="HTH lysR-type" evidence="5">
    <location>
        <begin position="1"/>
        <end position="59"/>
    </location>
</feature>
<accession>A0A095WCD2</accession>
<dbReference type="InterPro" id="IPR005119">
    <property type="entry name" value="LysR_subst-bd"/>
</dbReference>
<organism evidence="7 10">
    <name type="scientific">Burkholderia gladioli</name>
    <name type="common">Pseudomonas marginata</name>
    <name type="synonym">Phytomonas marginata</name>
    <dbReference type="NCBI Taxonomy" id="28095"/>
    <lineage>
        <taxon>Bacteria</taxon>
        <taxon>Pseudomonadati</taxon>
        <taxon>Pseudomonadota</taxon>
        <taxon>Betaproteobacteria</taxon>
        <taxon>Burkholderiales</taxon>
        <taxon>Burkholderiaceae</taxon>
        <taxon>Burkholderia</taxon>
    </lineage>
</organism>
<dbReference type="InterPro" id="IPR036390">
    <property type="entry name" value="WH_DNA-bd_sf"/>
</dbReference>
<dbReference type="RefSeq" id="WP_013689351.1">
    <property type="nucleotide sequence ID" value="NZ_CADEPO010000021.1"/>
</dbReference>
<keyword evidence="4" id="KW-0804">Transcription</keyword>
<dbReference type="Proteomes" id="UP000220629">
    <property type="component" value="Unassembled WGS sequence"/>
</dbReference>
<evidence type="ECO:0000313" key="9">
    <source>
        <dbReference type="Proteomes" id="UP000029590"/>
    </source>
</evidence>
<reference evidence="8" key="4">
    <citation type="submission" date="2022-09" db="EMBL/GenBank/DDBJ databases">
        <title>Genomic of Burkholderia gladioli.</title>
        <authorList>
            <person name="Wu H."/>
        </authorList>
    </citation>
    <scope>NUCLEOTIDE SEQUENCE</scope>
    <source>
        <strain evidence="8">ZN-S4</strain>
    </source>
</reference>
<dbReference type="EMBL" id="PDDY01000001">
    <property type="protein sequence ID" value="PEH41631.1"/>
    <property type="molecule type" value="Genomic_DNA"/>
</dbReference>
<dbReference type="PANTHER" id="PTHR30537:SF26">
    <property type="entry name" value="GLYCINE CLEAVAGE SYSTEM TRANSCRIPTIONAL ACTIVATOR"/>
    <property type="match status" value="1"/>
</dbReference>
<dbReference type="Gene3D" id="1.10.10.10">
    <property type="entry name" value="Winged helix-like DNA-binding domain superfamily/Winged helix DNA-binding domain"/>
    <property type="match status" value="1"/>
</dbReference>
<dbReference type="PANTHER" id="PTHR30537">
    <property type="entry name" value="HTH-TYPE TRANSCRIPTIONAL REGULATOR"/>
    <property type="match status" value="1"/>
</dbReference>
<evidence type="ECO:0000313" key="6">
    <source>
        <dbReference type="EMBL" id="KGC15278.1"/>
    </source>
</evidence>
<dbReference type="GO" id="GO:0006351">
    <property type="term" value="P:DNA-templated transcription"/>
    <property type="evidence" value="ECO:0007669"/>
    <property type="project" value="TreeGrafter"/>
</dbReference>
<evidence type="ECO:0000313" key="7">
    <source>
        <dbReference type="EMBL" id="PEH41631.1"/>
    </source>
</evidence>
<evidence type="ECO:0000256" key="4">
    <source>
        <dbReference type="ARBA" id="ARBA00023163"/>
    </source>
</evidence>
<evidence type="ECO:0000259" key="5">
    <source>
        <dbReference type="PROSITE" id="PS50931"/>
    </source>
</evidence>
<dbReference type="Gene3D" id="3.40.190.10">
    <property type="entry name" value="Periplasmic binding protein-like II"/>
    <property type="match status" value="2"/>
</dbReference>
<dbReference type="AlphaFoldDB" id="A0A095WCD2"/>
<dbReference type="SUPFAM" id="SSF53850">
    <property type="entry name" value="Periplasmic binding protein-like II"/>
    <property type="match status" value="1"/>
</dbReference>
<dbReference type="InterPro" id="IPR036388">
    <property type="entry name" value="WH-like_DNA-bd_sf"/>
</dbReference>
<dbReference type="KEGG" id="bgo:BM43_4173"/>
<dbReference type="Proteomes" id="UP000029590">
    <property type="component" value="Unassembled WGS sequence"/>
</dbReference>
<keyword evidence="2" id="KW-0805">Transcription regulation</keyword>
<reference evidence="6 9" key="1">
    <citation type="submission" date="2014-04" db="EMBL/GenBank/DDBJ databases">
        <authorList>
            <person name="Bishop-Lilly K.A."/>
            <person name="Broomall S.M."/>
            <person name="Chain P.S."/>
            <person name="Chertkov O."/>
            <person name="Coyne S.R."/>
            <person name="Daligault H.E."/>
            <person name="Davenport K.W."/>
            <person name="Erkkila T."/>
            <person name="Frey K.G."/>
            <person name="Gibbons H.S."/>
            <person name="Gu W."/>
            <person name="Jaissle J."/>
            <person name="Johnson S.L."/>
            <person name="Koroleva G.I."/>
            <person name="Ladner J.T."/>
            <person name="Lo C.-C."/>
            <person name="Minogue T.D."/>
            <person name="Munk C."/>
            <person name="Palacios G.F."/>
            <person name="Redden C.L."/>
            <person name="Rosenzweig C.N."/>
            <person name="Scholz M.B."/>
            <person name="Teshima H."/>
            <person name="Xu Y."/>
        </authorList>
    </citation>
    <scope>NUCLEOTIDE SEQUENCE [LARGE SCALE GENOMIC DNA]</scope>
    <source>
        <strain evidence="9">gladioli</strain>
        <strain evidence="6">Gladioli</strain>
    </source>
</reference>
<dbReference type="GeneID" id="66461794"/>
<proteinExistence type="inferred from homology"/>
<reference evidence="10" key="2">
    <citation type="submission" date="2017-09" db="EMBL/GenBank/DDBJ databases">
        <title>FDA dAtabase for Regulatory Grade micrObial Sequences (FDA-ARGOS): Supporting development and validation of Infectious Disease Dx tests.</title>
        <authorList>
            <person name="Minogue T."/>
            <person name="Wolcott M."/>
            <person name="Wasieloski L."/>
            <person name="Aguilar W."/>
            <person name="Moore D."/>
            <person name="Tallon L."/>
            <person name="Sadzewicz L."/>
            <person name="Ott S."/>
            <person name="Zhao X."/>
            <person name="Nagaraj S."/>
            <person name="Vavikolanu K."/>
            <person name="Aluvathingal J."/>
            <person name="Nadendla S."/>
            <person name="Sichtig H."/>
        </authorList>
    </citation>
    <scope>NUCLEOTIDE SEQUENCE [LARGE SCALE GENOMIC DNA]</scope>
    <source>
        <strain evidence="10">FDAARGOS_390</strain>
    </source>
</reference>
<dbReference type="Pfam" id="PF00126">
    <property type="entry name" value="HTH_1"/>
    <property type="match status" value="1"/>
</dbReference>
<evidence type="ECO:0000256" key="3">
    <source>
        <dbReference type="ARBA" id="ARBA00023125"/>
    </source>
</evidence>
<evidence type="ECO:0000313" key="8">
    <source>
        <dbReference type="EMBL" id="UWX72219.1"/>
    </source>
</evidence>
<dbReference type="OrthoDB" id="8591238at2"/>
<name>A0A095WCD2_BURGA</name>
<dbReference type="OMA" id="TIADRHM"/>
<evidence type="ECO:0000256" key="1">
    <source>
        <dbReference type="ARBA" id="ARBA00009437"/>
    </source>
</evidence>